<dbReference type="Gene3D" id="3.10.50.40">
    <property type="match status" value="1"/>
</dbReference>
<keyword evidence="13" id="KW-1185">Reference proteome</keyword>
<dbReference type="GO" id="GO:0042026">
    <property type="term" value="P:protein refolding"/>
    <property type="evidence" value="ECO:0007669"/>
    <property type="project" value="UniProtKB-ARBA"/>
</dbReference>
<reference evidence="13" key="1">
    <citation type="submission" date="2017-11" db="EMBL/GenBank/DDBJ databases">
        <authorList>
            <person name="Watanabe M."/>
            <person name="Kojima H."/>
        </authorList>
    </citation>
    <scope>NUCLEOTIDE SEQUENCE [LARGE SCALE GENOMIC DNA]</scope>
    <source>
        <strain evidence="13">Tokyo 01</strain>
    </source>
</reference>
<dbReference type="PANTHER" id="PTHR47861">
    <property type="entry name" value="FKBP-TYPE PEPTIDYL-PROLYL CIS-TRANS ISOMERASE SLYD"/>
    <property type="match status" value="1"/>
</dbReference>
<evidence type="ECO:0000256" key="4">
    <source>
        <dbReference type="ARBA" id="ARBA00022490"/>
    </source>
</evidence>
<keyword evidence="6" id="KW-0143">Chaperone</keyword>
<evidence type="ECO:0000256" key="8">
    <source>
        <dbReference type="ARBA" id="ARBA00037071"/>
    </source>
</evidence>
<dbReference type="GO" id="GO:0003755">
    <property type="term" value="F:peptidyl-prolyl cis-trans isomerase activity"/>
    <property type="evidence" value="ECO:0007669"/>
    <property type="project" value="UniProtKB-UniRule"/>
</dbReference>
<reference evidence="13" key="2">
    <citation type="submission" date="2019-01" db="EMBL/GenBank/DDBJ databases">
        <title>Genome sequence of Desulfonema ishimotonii strain Tokyo 01.</title>
        <authorList>
            <person name="Fukui M."/>
        </authorList>
    </citation>
    <scope>NUCLEOTIDE SEQUENCE [LARGE SCALE GENOMIC DNA]</scope>
    <source>
        <strain evidence="13">Tokyo 01</strain>
    </source>
</reference>
<evidence type="ECO:0000256" key="2">
    <source>
        <dbReference type="ARBA" id="ARBA00004496"/>
    </source>
</evidence>
<keyword evidence="5 9" id="KW-0697">Rotamase</keyword>
<evidence type="ECO:0000256" key="10">
    <source>
        <dbReference type="RuleBase" id="RU003915"/>
    </source>
</evidence>
<dbReference type="PANTHER" id="PTHR47861:SF3">
    <property type="entry name" value="FKBP-TYPE PEPTIDYL-PROLYL CIS-TRANS ISOMERASE SLYD"/>
    <property type="match status" value="1"/>
</dbReference>
<dbReference type="PROSITE" id="PS50059">
    <property type="entry name" value="FKBP_PPIASE"/>
    <property type="match status" value="1"/>
</dbReference>
<dbReference type="InterPro" id="IPR046357">
    <property type="entry name" value="PPIase_dom_sf"/>
</dbReference>
<comment type="catalytic activity">
    <reaction evidence="1 9 10">
        <text>[protein]-peptidylproline (omega=180) = [protein]-peptidylproline (omega=0)</text>
        <dbReference type="Rhea" id="RHEA:16237"/>
        <dbReference type="Rhea" id="RHEA-COMP:10747"/>
        <dbReference type="Rhea" id="RHEA-COMP:10748"/>
        <dbReference type="ChEBI" id="CHEBI:83833"/>
        <dbReference type="ChEBI" id="CHEBI:83834"/>
        <dbReference type="EC" id="5.2.1.8"/>
    </reaction>
</comment>
<comment type="caution">
    <text evidence="12">The sequence shown here is derived from an EMBL/GenBank/DDBJ whole genome shotgun (WGS) entry which is preliminary data.</text>
</comment>
<proteinExistence type="inferred from homology"/>
<evidence type="ECO:0000256" key="5">
    <source>
        <dbReference type="ARBA" id="ARBA00023110"/>
    </source>
</evidence>
<evidence type="ECO:0000256" key="1">
    <source>
        <dbReference type="ARBA" id="ARBA00000971"/>
    </source>
</evidence>
<dbReference type="Proteomes" id="UP000288096">
    <property type="component" value="Unassembled WGS sequence"/>
</dbReference>
<comment type="function">
    <text evidence="8">Also involved in hydrogenase metallocenter assembly, probably by participating in the nickel insertion step. This function in hydrogenase biosynthesis requires chaperone activity and the presence of the metal-binding domain, but not PPIase activity.</text>
</comment>
<evidence type="ECO:0000256" key="6">
    <source>
        <dbReference type="ARBA" id="ARBA00023186"/>
    </source>
</evidence>
<dbReference type="EC" id="5.2.1.8" evidence="10"/>
<evidence type="ECO:0000313" key="13">
    <source>
        <dbReference type="Proteomes" id="UP000288096"/>
    </source>
</evidence>
<dbReference type="OrthoDB" id="9808891at2"/>
<gene>
    <name evidence="12" type="ORF">DENIS_0337</name>
</gene>
<evidence type="ECO:0000259" key="11">
    <source>
        <dbReference type="PROSITE" id="PS50059"/>
    </source>
</evidence>
<evidence type="ECO:0000256" key="7">
    <source>
        <dbReference type="ARBA" id="ARBA00023235"/>
    </source>
</evidence>
<dbReference type="EMBL" id="BEXT01000001">
    <property type="protein sequence ID" value="GBC59398.1"/>
    <property type="molecule type" value="Genomic_DNA"/>
</dbReference>
<evidence type="ECO:0000256" key="3">
    <source>
        <dbReference type="ARBA" id="ARBA00006577"/>
    </source>
</evidence>
<dbReference type="Pfam" id="PF00254">
    <property type="entry name" value="FKBP_C"/>
    <property type="match status" value="1"/>
</dbReference>
<comment type="subcellular location">
    <subcellularLocation>
        <location evidence="2">Cytoplasm</location>
    </subcellularLocation>
</comment>
<evidence type="ECO:0000256" key="9">
    <source>
        <dbReference type="PROSITE-ProRule" id="PRU00277"/>
    </source>
</evidence>
<keyword evidence="4" id="KW-0963">Cytoplasm</keyword>
<dbReference type="SUPFAM" id="SSF54534">
    <property type="entry name" value="FKBP-like"/>
    <property type="match status" value="1"/>
</dbReference>
<sequence length="142" mass="15138">MANAKSGDSVKVHYTGTLDDGSKFDSSVDREPMAFTIGQGQLLPMFEDAVVGLAVGESVNVSIPPENGYGLRREELIGQIPADKLPGDMTPAVGMQLQIQTPQGQPMILTITEVADAHVTVDGNHQLAGQNLHFEIKLVEIA</sequence>
<accession>A0A401FQZ9</accession>
<dbReference type="GO" id="GO:0005737">
    <property type="term" value="C:cytoplasm"/>
    <property type="evidence" value="ECO:0007669"/>
    <property type="project" value="UniProtKB-SubCell"/>
</dbReference>
<evidence type="ECO:0000313" key="12">
    <source>
        <dbReference type="EMBL" id="GBC59398.1"/>
    </source>
</evidence>
<name>A0A401FQZ9_9BACT</name>
<dbReference type="InterPro" id="IPR001179">
    <property type="entry name" value="PPIase_FKBP_dom"/>
</dbReference>
<organism evidence="12 13">
    <name type="scientific">Desulfonema ishimotonii</name>
    <dbReference type="NCBI Taxonomy" id="45657"/>
    <lineage>
        <taxon>Bacteria</taxon>
        <taxon>Pseudomonadati</taxon>
        <taxon>Thermodesulfobacteriota</taxon>
        <taxon>Desulfobacteria</taxon>
        <taxon>Desulfobacterales</taxon>
        <taxon>Desulfococcaceae</taxon>
        <taxon>Desulfonema</taxon>
    </lineage>
</organism>
<feature type="domain" description="PPIase FKBP-type" evidence="11">
    <location>
        <begin position="7"/>
        <end position="83"/>
    </location>
</feature>
<comment type="similarity">
    <text evidence="3 10">Belongs to the FKBP-type PPIase family.</text>
</comment>
<dbReference type="AlphaFoldDB" id="A0A401FQZ9"/>
<keyword evidence="7 9" id="KW-0413">Isomerase</keyword>
<protein>
    <recommendedName>
        <fullName evidence="10">Peptidyl-prolyl cis-trans isomerase</fullName>
        <ecNumber evidence="10">5.2.1.8</ecNumber>
    </recommendedName>
</protein>